<evidence type="ECO:0000313" key="2">
    <source>
        <dbReference type="Proteomes" id="UP000053105"/>
    </source>
</evidence>
<keyword evidence="2" id="KW-1185">Reference proteome</keyword>
<dbReference type="OrthoDB" id="10562926at2759"/>
<dbReference type="Proteomes" id="UP000053105">
    <property type="component" value="Unassembled WGS sequence"/>
</dbReference>
<sequence length="193" mass="22039">MDATLQMLSRGNSICTLAEYSVEKERHTLYLYTAVSHKWIKIRTSNYPWPEIQTSKSILLPVPRKLDVREESTLLARLEIYHGPESDSVSQATVSLHSFTSVKFPFLVFIEPERHQFFFDSPRGVRPNLKKHPREARSSVATPTVLSKSRRNAKAARIFHTAVSPTVLRIFLSTALDTIDFPLFQRDLEAATP</sequence>
<reference evidence="1 2" key="1">
    <citation type="submission" date="2015-07" db="EMBL/GenBank/DDBJ databases">
        <title>The genome of Melipona quadrifasciata.</title>
        <authorList>
            <person name="Pan H."/>
            <person name="Kapheim K."/>
        </authorList>
    </citation>
    <scope>NUCLEOTIDE SEQUENCE [LARGE SCALE GENOMIC DNA]</scope>
    <source>
        <strain evidence="1">0111107301</strain>
        <tissue evidence="1">Whole body</tissue>
    </source>
</reference>
<name>A0A0M8ZS68_9HYME</name>
<organism evidence="1 2">
    <name type="scientific">Melipona quadrifasciata</name>
    <dbReference type="NCBI Taxonomy" id="166423"/>
    <lineage>
        <taxon>Eukaryota</taxon>
        <taxon>Metazoa</taxon>
        <taxon>Ecdysozoa</taxon>
        <taxon>Arthropoda</taxon>
        <taxon>Hexapoda</taxon>
        <taxon>Insecta</taxon>
        <taxon>Pterygota</taxon>
        <taxon>Neoptera</taxon>
        <taxon>Endopterygota</taxon>
        <taxon>Hymenoptera</taxon>
        <taxon>Apocrita</taxon>
        <taxon>Aculeata</taxon>
        <taxon>Apoidea</taxon>
        <taxon>Anthophila</taxon>
        <taxon>Apidae</taxon>
        <taxon>Melipona</taxon>
    </lineage>
</organism>
<gene>
    <name evidence="1" type="ORF">WN51_03935</name>
</gene>
<dbReference type="EMBL" id="KQ435922">
    <property type="protein sequence ID" value="KOX68449.1"/>
    <property type="molecule type" value="Genomic_DNA"/>
</dbReference>
<protein>
    <submittedName>
        <fullName evidence="1">Uncharacterized protein</fullName>
    </submittedName>
</protein>
<evidence type="ECO:0000313" key="1">
    <source>
        <dbReference type="EMBL" id="KOX68449.1"/>
    </source>
</evidence>
<proteinExistence type="predicted"/>
<accession>A0A0M8ZS68</accession>
<dbReference type="AlphaFoldDB" id="A0A0M8ZS68"/>